<accession>A0AB33EJK5</accession>
<reference evidence="4 5" key="1">
    <citation type="submission" date="2017-09" db="EMBL/GenBank/DDBJ databases">
        <title>Complete Genome sequence of Lysobacter capsici KNU-15.</title>
        <authorList>
            <person name="Kim M.-C."/>
            <person name="Yi H."/>
            <person name="Lee D.-W."/>
            <person name="Shin J.-H."/>
        </authorList>
    </citation>
    <scope>NUCLEOTIDE SEQUENCE [LARGE SCALE GENOMIC DNA]</scope>
    <source>
        <strain evidence="4 5">KNU-15</strain>
    </source>
</reference>
<evidence type="ECO:0000313" key="4">
    <source>
        <dbReference type="EMBL" id="ATE80581.1"/>
    </source>
</evidence>
<dbReference type="Gene3D" id="2.40.160.10">
    <property type="entry name" value="Porin"/>
    <property type="match status" value="1"/>
</dbReference>
<dbReference type="PANTHER" id="PTHR34596">
    <property type="entry name" value="CHITOPORIN"/>
    <property type="match status" value="1"/>
</dbReference>
<dbReference type="Proteomes" id="UP000218385">
    <property type="component" value="Chromosome"/>
</dbReference>
<dbReference type="GO" id="GO:0016020">
    <property type="term" value="C:membrane"/>
    <property type="evidence" value="ECO:0007669"/>
    <property type="project" value="InterPro"/>
</dbReference>
<organism evidence="4 5">
    <name type="scientific">Pseudomonas frederiksbergensis</name>
    <dbReference type="NCBI Taxonomy" id="104087"/>
    <lineage>
        <taxon>Bacteria</taxon>
        <taxon>Pseudomonadati</taxon>
        <taxon>Pseudomonadota</taxon>
        <taxon>Gammaproteobacteria</taxon>
        <taxon>Pseudomonadales</taxon>
        <taxon>Pseudomonadaceae</taxon>
        <taxon>Pseudomonas</taxon>
    </lineage>
</organism>
<sequence length="393" mass="43960">MASFANDSHLTLQTRNFYVNQDLRDNPSSGKHKLEEWGQGFMLRFNSGYTEGPVGIGVDALGLQGMKLDSGRGTSGTGALPVSKEGDVADKFGSFGMTAKVRAGKSVLTVGTQEPVLPVAFRADNRLLPQTFEGAQIVSKDLEKVTLIAGQFRSTRLRDSTGNEDMTMLAFTKGGGLAASTASERFNYAGFTYDFRSGFNLTYYYAKLEDNYNQQYVEFNHTLRLSDDWRFTSEARYFHSDEENNSGINNRTLGSMFSLGFKGHTLGAGYQNQSGRTGMPFIGGAVPWARAWGIYHHFLYAGEDTWQVEYSFDLATVGVPGLTLMNRYVRGDNFKVGNAQANEYEFNTDLTYVVQSGAFKDISLRWRNIKYRGNHTVDRDENRLIIGYTFKLW</sequence>
<evidence type="ECO:0000313" key="5">
    <source>
        <dbReference type="Proteomes" id="UP000218385"/>
    </source>
</evidence>
<gene>
    <name evidence="4" type="ORF">CNN82_17940</name>
</gene>
<evidence type="ECO:0000256" key="1">
    <source>
        <dbReference type="ARBA" id="ARBA00009075"/>
    </source>
</evidence>
<dbReference type="InterPro" id="IPR023614">
    <property type="entry name" value="Porin_dom_sf"/>
</dbReference>
<comment type="similarity">
    <text evidence="1">Belongs to the outer membrane porin (Opr) (TC 1.B.25) family.</text>
</comment>
<dbReference type="RefSeq" id="WP_096481660.1">
    <property type="nucleotide sequence ID" value="NZ_CP023466.1"/>
</dbReference>
<keyword evidence="2" id="KW-0813">Transport</keyword>
<dbReference type="InterPro" id="IPR005318">
    <property type="entry name" value="OM_porin_bac"/>
</dbReference>
<dbReference type="PANTHER" id="PTHR34596:SF2">
    <property type="entry name" value="CHITOPORIN"/>
    <property type="match status" value="1"/>
</dbReference>
<dbReference type="AlphaFoldDB" id="A0AB33EJK5"/>
<protein>
    <submittedName>
        <fullName evidence="4">Outer membrane porin, OprD family</fullName>
    </submittedName>
</protein>
<dbReference type="EMBL" id="CP023466">
    <property type="protein sequence ID" value="ATE80581.1"/>
    <property type="molecule type" value="Genomic_DNA"/>
</dbReference>
<name>A0AB33EJK5_9PSED</name>
<dbReference type="Pfam" id="PF03573">
    <property type="entry name" value="OprD"/>
    <property type="match status" value="1"/>
</dbReference>
<dbReference type="GO" id="GO:0015288">
    <property type="term" value="F:porin activity"/>
    <property type="evidence" value="ECO:0007669"/>
    <property type="project" value="TreeGrafter"/>
</dbReference>
<evidence type="ECO:0000256" key="3">
    <source>
        <dbReference type="ARBA" id="ARBA00022729"/>
    </source>
</evidence>
<proteinExistence type="inferred from homology"/>
<evidence type="ECO:0000256" key="2">
    <source>
        <dbReference type="ARBA" id="ARBA00022448"/>
    </source>
</evidence>
<keyword evidence="3" id="KW-0732">Signal</keyword>